<proteinExistence type="predicted"/>
<name>A0ABT0YSY6_9BURK</name>
<gene>
    <name evidence="2" type="ORF">M8A51_20225</name>
</gene>
<keyword evidence="3" id="KW-1185">Reference proteome</keyword>
<reference evidence="2" key="1">
    <citation type="submission" date="2022-05" db="EMBL/GenBank/DDBJ databases">
        <title>Schlegelella sp. nov., isolated from mangrove soil.</title>
        <authorList>
            <person name="Liu Y."/>
            <person name="Ge X."/>
            <person name="Liu W."/>
        </authorList>
    </citation>
    <scope>NUCLEOTIDE SEQUENCE</scope>
    <source>
        <strain evidence="2">S2-27</strain>
    </source>
</reference>
<evidence type="ECO:0000313" key="3">
    <source>
        <dbReference type="Proteomes" id="UP001165541"/>
    </source>
</evidence>
<keyword evidence="1" id="KW-0472">Membrane</keyword>
<accession>A0ABT0YSY6</accession>
<feature type="transmembrane region" description="Helical" evidence="1">
    <location>
        <begin position="85"/>
        <end position="111"/>
    </location>
</feature>
<evidence type="ECO:0000313" key="2">
    <source>
        <dbReference type="EMBL" id="MCM5681861.1"/>
    </source>
</evidence>
<feature type="transmembrane region" description="Helical" evidence="1">
    <location>
        <begin position="49"/>
        <end position="73"/>
    </location>
</feature>
<protein>
    <submittedName>
        <fullName evidence="2">DUF1772 domain-containing protein</fullName>
    </submittedName>
</protein>
<dbReference type="EMBL" id="JAMKFE010000014">
    <property type="protein sequence ID" value="MCM5681861.1"/>
    <property type="molecule type" value="Genomic_DNA"/>
</dbReference>
<dbReference type="RefSeq" id="WP_251780341.1">
    <property type="nucleotide sequence ID" value="NZ_JAMKFE010000014.1"/>
</dbReference>
<evidence type="ECO:0000256" key="1">
    <source>
        <dbReference type="SAM" id="Phobius"/>
    </source>
</evidence>
<keyword evidence="1" id="KW-1133">Transmembrane helix</keyword>
<keyword evidence="1" id="KW-0812">Transmembrane</keyword>
<organism evidence="2 3">
    <name type="scientific">Caldimonas mangrovi</name>
    <dbReference type="NCBI Taxonomy" id="2944811"/>
    <lineage>
        <taxon>Bacteria</taxon>
        <taxon>Pseudomonadati</taxon>
        <taxon>Pseudomonadota</taxon>
        <taxon>Betaproteobacteria</taxon>
        <taxon>Burkholderiales</taxon>
        <taxon>Sphaerotilaceae</taxon>
        <taxon>Caldimonas</taxon>
    </lineage>
</organism>
<sequence length="157" mass="16997">MLLIWLRMAAMLLTVLGLGASLAHLYELPAKLSIDGALWLTLLQQLYPPLFGPLAGTAEGASVAAALLLCLLLRRRPAALRWTAAAALCLVAAHAVFWLLVAPVNTALLPLTPPTLPPDWEALRMQWELSHAARAALQLAGLLLLWWSVLRETLAQS</sequence>
<feature type="transmembrane region" description="Helical" evidence="1">
    <location>
        <begin position="131"/>
        <end position="150"/>
    </location>
</feature>
<comment type="caution">
    <text evidence="2">The sequence shown here is derived from an EMBL/GenBank/DDBJ whole genome shotgun (WGS) entry which is preliminary data.</text>
</comment>
<dbReference type="Proteomes" id="UP001165541">
    <property type="component" value="Unassembled WGS sequence"/>
</dbReference>